<evidence type="ECO:0000313" key="2">
    <source>
        <dbReference type="EMBL" id="SHJ34349.1"/>
    </source>
</evidence>
<evidence type="ECO:0000313" key="3">
    <source>
        <dbReference type="Proteomes" id="UP000184232"/>
    </source>
</evidence>
<accession>A0A1M6IIT4</accession>
<reference evidence="2 3" key="1">
    <citation type="submission" date="2016-11" db="EMBL/GenBank/DDBJ databases">
        <authorList>
            <person name="Jaros S."/>
            <person name="Januszkiewicz K."/>
            <person name="Wedrychowicz H."/>
        </authorList>
    </citation>
    <scope>NUCLEOTIDE SEQUENCE [LARGE SCALE GENOMIC DNA]</scope>
    <source>
        <strain evidence="2 3">DSM 22807</strain>
    </source>
</reference>
<protein>
    <submittedName>
        <fullName evidence="2">Putative signal transducing protein</fullName>
    </submittedName>
</protein>
<proteinExistence type="predicted"/>
<dbReference type="OrthoDB" id="1372890at2"/>
<dbReference type="STRING" id="683124.SAMN05444337_1779"/>
<name>A0A1M6IIT4_9FLAO</name>
<dbReference type="RefSeq" id="WP_072784167.1">
    <property type="nucleotide sequence ID" value="NZ_CP045292.1"/>
</dbReference>
<dbReference type="EMBL" id="FQZH01000003">
    <property type="protein sequence ID" value="SHJ34349.1"/>
    <property type="molecule type" value="Genomic_DNA"/>
</dbReference>
<dbReference type="Proteomes" id="UP000184232">
    <property type="component" value="Unassembled WGS sequence"/>
</dbReference>
<dbReference type="InterPro" id="IPR018551">
    <property type="entry name" value="DUF2007"/>
</dbReference>
<dbReference type="Pfam" id="PF09413">
    <property type="entry name" value="DUF2007"/>
    <property type="match status" value="1"/>
</dbReference>
<feature type="domain" description="DUF2007" evidence="1">
    <location>
        <begin position="6"/>
        <end position="64"/>
    </location>
</feature>
<sequence length="66" mass="7420">MEEIKVFSGSEIEALAVRQKLEERGVEPIIRNGFESARLAGFGNSDASVELYVTNEDYEKIKDLVE</sequence>
<gene>
    <name evidence="2" type="ORF">SAMN05444337_1779</name>
</gene>
<keyword evidence="3" id="KW-1185">Reference proteome</keyword>
<dbReference type="AlphaFoldDB" id="A0A1M6IIT4"/>
<organism evidence="2 3">
    <name type="scientific">Flavobacterium haoranii</name>
    <dbReference type="NCBI Taxonomy" id="683124"/>
    <lineage>
        <taxon>Bacteria</taxon>
        <taxon>Pseudomonadati</taxon>
        <taxon>Bacteroidota</taxon>
        <taxon>Flavobacteriia</taxon>
        <taxon>Flavobacteriales</taxon>
        <taxon>Flavobacteriaceae</taxon>
        <taxon>Flavobacterium</taxon>
    </lineage>
</organism>
<evidence type="ECO:0000259" key="1">
    <source>
        <dbReference type="Pfam" id="PF09413"/>
    </source>
</evidence>